<proteinExistence type="predicted"/>
<reference evidence="3" key="1">
    <citation type="journal article" date="2019" name="Int. J. Syst. Evol. Microbiol.">
        <title>The Global Catalogue of Microorganisms (GCM) 10K type strain sequencing project: providing services to taxonomists for standard genome sequencing and annotation.</title>
        <authorList>
            <consortium name="The Broad Institute Genomics Platform"/>
            <consortium name="The Broad Institute Genome Sequencing Center for Infectious Disease"/>
            <person name="Wu L."/>
            <person name="Ma J."/>
        </authorList>
    </citation>
    <scope>NUCLEOTIDE SEQUENCE [LARGE SCALE GENOMIC DNA]</scope>
    <source>
        <strain evidence="3">KCTC 32239</strain>
    </source>
</reference>
<feature type="chain" id="PRO_5045991036" evidence="1">
    <location>
        <begin position="26"/>
        <end position="179"/>
    </location>
</feature>
<dbReference type="RefSeq" id="WP_189416089.1">
    <property type="nucleotide sequence ID" value="NZ_BMYZ01000001.1"/>
</dbReference>
<gene>
    <name evidence="2" type="ORF">GCM10011613_07010</name>
</gene>
<organism evidence="2 3">
    <name type="scientific">Cellvibrio zantedeschiae</name>
    <dbReference type="NCBI Taxonomy" id="1237077"/>
    <lineage>
        <taxon>Bacteria</taxon>
        <taxon>Pseudomonadati</taxon>
        <taxon>Pseudomonadota</taxon>
        <taxon>Gammaproteobacteria</taxon>
        <taxon>Cellvibrionales</taxon>
        <taxon>Cellvibrionaceae</taxon>
        <taxon>Cellvibrio</taxon>
    </lineage>
</organism>
<evidence type="ECO:0000256" key="1">
    <source>
        <dbReference type="SAM" id="SignalP"/>
    </source>
</evidence>
<name>A0ABQ3ASB5_9GAMM</name>
<accession>A0ABQ3ASB5</accession>
<keyword evidence="3" id="KW-1185">Reference proteome</keyword>
<comment type="caution">
    <text evidence="2">The sequence shown here is derived from an EMBL/GenBank/DDBJ whole genome shotgun (WGS) entry which is preliminary data.</text>
</comment>
<dbReference type="SUPFAM" id="SSF117074">
    <property type="entry name" value="Hypothetical protein PA1324"/>
    <property type="match status" value="1"/>
</dbReference>
<dbReference type="EMBL" id="BMYZ01000001">
    <property type="protein sequence ID" value="GGY65727.1"/>
    <property type="molecule type" value="Genomic_DNA"/>
</dbReference>
<dbReference type="Proteomes" id="UP000619761">
    <property type="component" value="Unassembled WGS sequence"/>
</dbReference>
<evidence type="ECO:0000313" key="2">
    <source>
        <dbReference type="EMBL" id="GGY65727.1"/>
    </source>
</evidence>
<keyword evidence="1" id="KW-0732">Signal</keyword>
<protein>
    <submittedName>
        <fullName evidence="2">Uncharacterized protein</fullName>
    </submittedName>
</protein>
<sequence>MESRKSVKAALGLLALLTAASFAQAAEPIQLKNPFSIDEVKWVKEVGNSSVKGKVFLKLPDGQYKGCAGFNIELLPVAKYSSERIFNVYGNNEQGQILLKDNPPKFTPDPKEYHELLIKGQCNEKDEFLFANVKSGDYYLMAFIIWDAKVDAKPAKDGGAVMKRIHVKENATLEVLSKN</sequence>
<evidence type="ECO:0000313" key="3">
    <source>
        <dbReference type="Proteomes" id="UP000619761"/>
    </source>
</evidence>
<feature type="signal peptide" evidence="1">
    <location>
        <begin position="1"/>
        <end position="25"/>
    </location>
</feature>